<keyword evidence="3" id="KW-1185">Reference proteome</keyword>
<dbReference type="AlphaFoldDB" id="A0AAN7STC2"/>
<keyword evidence="1" id="KW-0812">Transmembrane</keyword>
<feature type="transmembrane region" description="Helical" evidence="1">
    <location>
        <begin position="261"/>
        <end position="286"/>
    </location>
</feature>
<comment type="caution">
    <text evidence="2">The sequence shown here is derived from an EMBL/GenBank/DDBJ whole genome shotgun (WGS) entry which is preliminary data.</text>
</comment>
<feature type="transmembrane region" description="Helical" evidence="1">
    <location>
        <begin position="431"/>
        <end position="449"/>
    </location>
</feature>
<evidence type="ECO:0000313" key="3">
    <source>
        <dbReference type="Proteomes" id="UP001309876"/>
    </source>
</evidence>
<dbReference type="EMBL" id="JAVRRJ010000011">
    <property type="protein sequence ID" value="KAK5080944.1"/>
    <property type="molecule type" value="Genomic_DNA"/>
</dbReference>
<organism evidence="2 3">
    <name type="scientific">Lithohypha guttulata</name>
    <dbReference type="NCBI Taxonomy" id="1690604"/>
    <lineage>
        <taxon>Eukaryota</taxon>
        <taxon>Fungi</taxon>
        <taxon>Dikarya</taxon>
        <taxon>Ascomycota</taxon>
        <taxon>Pezizomycotina</taxon>
        <taxon>Eurotiomycetes</taxon>
        <taxon>Chaetothyriomycetidae</taxon>
        <taxon>Chaetothyriales</taxon>
        <taxon>Trichomeriaceae</taxon>
        <taxon>Lithohypha</taxon>
    </lineage>
</organism>
<accession>A0AAN7STC2</accession>
<keyword evidence="1" id="KW-1133">Transmembrane helix</keyword>
<name>A0AAN7STC2_9EURO</name>
<gene>
    <name evidence="2" type="ORF">LTR05_008260</name>
</gene>
<proteinExistence type="predicted"/>
<evidence type="ECO:0000256" key="1">
    <source>
        <dbReference type="SAM" id="Phobius"/>
    </source>
</evidence>
<feature type="transmembrane region" description="Helical" evidence="1">
    <location>
        <begin position="86"/>
        <end position="105"/>
    </location>
</feature>
<reference evidence="2 3" key="1">
    <citation type="submission" date="2023-08" db="EMBL/GenBank/DDBJ databases">
        <title>Black Yeasts Isolated from many extreme environments.</title>
        <authorList>
            <person name="Coleine C."/>
            <person name="Stajich J.E."/>
            <person name="Selbmann L."/>
        </authorList>
    </citation>
    <scope>NUCLEOTIDE SEQUENCE [LARGE SCALE GENOMIC DNA]</scope>
    <source>
        <strain evidence="2 3">CCFEE 5910</strain>
    </source>
</reference>
<keyword evidence="1" id="KW-0472">Membrane</keyword>
<feature type="transmembrane region" description="Helical" evidence="1">
    <location>
        <begin position="401"/>
        <end position="419"/>
    </location>
</feature>
<sequence length="452" mass="52918">MTYGRFSFGVAKADDIVWDVCIGRGGQALLAIVTYQVFTKSLTRTMEETPVSHDTFKAITLQNDTIAGLYLLTKDFLRTSGGRARVAMFWTILASVFVLALPTWLSAMTGYTPDIQPFVNDTIGNLIPAGEFRPSVYTIHDGHRLGPSYTRDYRVTVPWQGSDRYYSNYRNYYECYTYYDQDFWTSLLTDDCRMLWWVSEYAARYGLLGRNNTMTEFFLPSSHPEHQCKSLYRNGTDTTYDLDEYNFWGSCQQGSPIKYKWGFSFLLLYVFVGTWFVWSIGMYCLYLDSYAKSRLDISKRDMGIERAVLDLTRSIQSTIDVEKVDTSGNSALRRLVRKTNLSYEYLLLNTVVTSRWEQLRIWWQGFSVKKWLHEEKYWLCAMLGFDLLFALSFTVPVITLYWSPTCSFMPGFGVLWVLLIGKKRLRARWIYFGYWFVLFWICNIVWIVSYSF</sequence>
<feature type="transmembrane region" description="Helical" evidence="1">
    <location>
        <begin position="377"/>
        <end position="395"/>
    </location>
</feature>
<protein>
    <submittedName>
        <fullName evidence="2">Uncharacterized protein</fullName>
    </submittedName>
</protein>
<evidence type="ECO:0000313" key="2">
    <source>
        <dbReference type="EMBL" id="KAK5080944.1"/>
    </source>
</evidence>
<dbReference type="Proteomes" id="UP001309876">
    <property type="component" value="Unassembled WGS sequence"/>
</dbReference>